<evidence type="ECO:0000313" key="1">
    <source>
        <dbReference type="EMBL" id="GAI38198.1"/>
    </source>
</evidence>
<sequence>MKYPYASRKATGEPLYSLWCEGNLGDEADTSLAHSDNLGQGAQVNLSFAAAGNSEEEENWW</sequence>
<dbReference type="EMBL" id="BARV01030162">
    <property type="protein sequence ID" value="GAI38198.1"/>
    <property type="molecule type" value="Genomic_DNA"/>
</dbReference>
<organism evidence="1">
    <name type="scientific">marine sediment metagenome</name>
    <dbReference type="NCBI Taxonomy" id="412755"/>
    <lineage>
        <taxon>unclassified sequences</taxon>
        <taxon>metagenomes</taxon>
        <taxon>ecological metagenomes</taxon>
    </lineage>
</organism>
<name>X1N3P5_9ZZZZ</name>
<proteinExistence type="predicted"/>
<gene>
    <name evidence="1" type="ORF">S06H3_47953</name>
</gene>
<dbReference type="AlphaFoldDB" id="X1N3P5"/>
<comment type="caution">
    <text evidence="1">The sequence shown here is derived from an EMBL/GenBank/DDBJ whole genome shotgun (WGS) entry which is preliminary data.</text>
</comment>
<reference evidence="1" key="1">
    <citation type="journal article" date="2014" name="Front. Microbiol.">
        <title>High frequency of phylogenetically diverse reductive dehalogenase-homologous genes in deep subseafloor sedimentary metagenomes.</title>
        <authorList>
            <person name="Kawai M."/>
            <person name="Futagami T."/>
            <person name="Toyoda A."/>
            <person name="Takaki Y."/>
            <person name="Nishi S."/>
            <person name="Hori S."/>
            <person name="Arai W."/>
            <person name="Tsubouchi T."/>
            <person name="Morono Y."/>
            <person name="Uchiyama I."/>
            <person name="Ito T."/>
            <person name="Fujiyama A."/>
            <person name="Inagaki F."/>
            <person name="Takami H."/>
        </authorList>
    </citation>
    <scope>NUCLEOTIDE SEQUENCE</scope>
    <source>
        <strain evidence="1">Expedition CK06-06</strain>
    </source>
</reference>
<protein>
    <submittedName>
        <fullName evidence="1">Uncharacterized protein</fullName>
    </submittedName>
</protein>
<accession>X1N3P5</accession>